<dbReference type="Proteomes" id="UP000000304">
    <property type="component" value="Unassembled WGS sequence"/>
</dbReference>
<evidence type="ECO:0000313" key="2">
    <source>
        <dbReference type="Proteomes" id="UP000000304"/>
    </source>
</evidence>
<evidence type="ECO:0000313" key="1">
    <source>
        <dbReference type="EMBL" id="EDX16192.1"/>
    </source>
</evidence>
<name>B4NVU8_DROSI</name>
<dbReference type="AlphaFoldDB" id="B4NVU8"/>
<gene>
    <name evidence="1" type="primary">Dsim\GD13460</name>
    <name evidence="1" type="ORF">Dsim_GD13460</name>
</gene>
<reference evidence="1 2" key="1">
    <citation type="journal article" date="2007" name="Nature">
        <title>Evolution of genes and genomes on the Drosophila phylogeny.</title>
        <authorList>
            <consortium name="Drosophila 12 Genomes Consortium"/>
            <person name="Clark A.G."/>
            <person name="Eisen M.B."/>
            <person name="Smith D.R."/>
            <person name="Bergman C.M."/>
            <person name="Oliver B."/>
            <person name="Markow T.A."/>
            <person name="Kaufman T.C."/>
            <person name="Kellis M."/>
            <person name="Gelbart W."/>
            <person name="Iyer V.N."/>
            <person name="Pollard D.A."/>
            <person name="Sackton T.B."/>
            <person name="Larracuente A.M."/>
            <person name="Singh N.D."/>
            <person name="Abad J.P."/>
            <person name="Abt D.N."/>
            <person name="Adryan B."/>
            <person name="Aguade M."/>
            <person name="Akashi H."/>
            <person name="Anderson W.W."/>
            <person name="Aquadro C.F."/>
            <person name="Ardell D.H."/>
            <person name="Arguello R."/>
            <person name="Artieri C.G."/>
            <person name="Barbash D.A."/>
            <person name="Barker D."/>
            <person name="Barsanti P."/>
            <person name="Batterham P."/>
            <person name="Batzoglou S."/>
            <person name="Begun D."/>
            <person name="Bhutkar A."/>
            <person name="Blanco E."/>
            <person name="Bosak S.A."/>
            <person name="Bradley R.K."/>
            <person name="Brand A.D."/>
            <person name="Brent M.R."/>
            <person name="Brooks A.N."/>
            <person name="Brown R.H."/>
            <person name="Butlin R.K."/>
            <person name="Caggese C."/>
            <person name="Calvi B.R."/>
            <person name="Bernardo de Carvalho A."/>
            <person name="Caspi A."/>
            <person name="Castrezana S."/>
            <person name="Celniker S.E."/>
            <person name="Chang J.L."/>
            <person name="Chapple C."/>
            <person name="Chatterji S."/>
            <person name="Chinwalla A."/>
            <person name="Civetta A."/>
            <person name="Clifton S.W."/>
            <person name="Comeron J.M."/>
            <person name="Costello J.C."/>
            <person name="Coyne J.A."/>
            <person name="Daub J."/>
            <person name="David R.G."/>
            <person name="Delcher A.L."/>
            <person name="Delehaunty K."/>
            <person name="Do C.B."/>
            <person name="Ebling H."/>
            <person name="Edwards K."/>
            <person name="Eickbush T."/>
            <person name="Evans J.D."/>
            <person name="Filipski A."/>
            <person name="Findeiss S."/>
            <person name="Freyhult E."/>
            <person name="Fulton L."/>
            <person name="Fulton R."/>
            <person name="Garcia A.C."/>
            <person name="Gardiner A."/>
            <person name="Garfield D.A."/>
            <person name="Garvin B.E."/>
            <person name="Gibson G."/>
            <person name="Gilbert D."/>
            <person name="Gnerre S."/>
            <person name="Godfrey J."/>
            <person name="Good R."/>
            <person name="Gotea V."/>
            <person name="Gravely B."/>
            <person name="Greenberg A.J."/>
            <person name="Griffiths-Jones S."/>
            <person name="Gross S."/>
            <person name="Guigo R."/>
            <person name="Gustafson E.A."/>
            <person name="Haerty W."/>
            <person name="Hahn M.W."/>
            <person name="Halligan D.L."/>
            <person name="Halpern A.L."/>
            <person name="Halter G.M."/>
            <person name="Han M.V."/>
            <person name="Heger A."/>
            <person name="Hillier L."/>
            <person name="Hinrichs A.S."/>
            <person name="Holmes I."/>
            <person name="Hoskins R.A."/>
            <person name="Hubisz M.J."/>
            <person name="Hultmark D."/>
            <person name="Huntley M.A."/>
            <person name="Jaffe D.B."/>
            <person name="Jagadeeshan S."/>
            <person name="Jeck W.R."/>
            <person name="Johnson J."/>
            <person name="Jones C.D."/>
            <person name="Jordan W.C."/>
            <person name="Karpen G.H."/>
            <person name="Kataoka E."/>
            <person name="Keightley P.D."/>
            <person name="Kheradpour P."/>
            <person name="Kirkness E.F."/>
            <person name="Koerich L.B."/>
            <person name="Kristiansen K."/>
            <person name="Kudrna D."/>
            <person name="Kulathinal R.J."/>
            <person name="Kumar S."/>
            <person name="Kwok R."/>
            <person name="Lander E."/>
            <person name="Langley C.H."/>
            <person name="Lapoint R."/>
            <person name="Lazzaro B.P."/>
            <person name="Lee S.J."/>
            <person name="Levesque L."/>
            <person name="Li R."/>
            <person name="Lin C.F."/>
            <person name="Lin M.F."/>
            <person name="Lindblad-Toh K."/>
            <person name="Llopart A."/>
            <person name="Long M."/>
            <person name="Low L."/>
            <person name="Lozovsky E."/>
            <person name="Lu J."/>
            <person name="Luo M."/>
            <person name="Machado C.A."/>
            <person name="Makalowski W."/>
            <person name="Marzo M."/>
            <person name="Matsuda M."/>
            <person name="Matzkin L."/>
            <person name="McAllister B."/>
            <person name="McBride C.S."/>
            <person name="McKernan B."/>
            <person name="McKernan K."/>
            <person name="Mendez-Lago M."/>
            <person name="Minx P."/>
            <person name="Mollenhauer M.U."/>
            <person name="Montooth K."/>
            <person name="Mount S.M."/>
            <person name="Mu X."/>
            <person name="Myers E."/>
            <person name="Negre B."/>
            <person name="Newfeld S."/>
            <person name="Nielsen R."/>
            <person name="Noor M.A."/>
            <person name="O'Grady P."/>
            <person name="Pachter L."/>
            <person name="Papaceit M."/>
            <person name="Parisi M.J."/>
            <person name="Parisi M."/>
            <person name="Parts L."/>
            <person name="Pedersen J.S."/>
            <person name="Pesole G."/>
            <person name="Phillippy A.M."/>
            <person name="Ponting C.P."/>
            <person name="Pop M."/>
            <person name="Porcelli D."/>
            <person name="Powell J.R."/>
            <person name="Prohaska S."/>
            <person name="Pruitt K."/>
            <person name="Puig M."/>
            <person name="Quesneville H."/>
            <person name="Ram K.R."/>
            <person name="Rand D."/>
            <person name="Rasmussen M.D."/>
            <person name="Reed L.K."/>
            <person name="Reenan R."/>
            <person name="Reily A."/>
            <person name="Remington K.A."/>
            <person name="Rieger T.T."/>
            <person name="Ritchie M.G."/>
            <person name="Robin C."/>
            <person name="Rogers Y.H."/>
            <person name="Rohde C."/>
            <person name="Rozas J."/>
            <person name="Rubenfield M.J."/>
            <person name="Ruiz A."/>
            <person name="Russo S."/>
            <person name="Salzberg S.L."/>
            <person name="Sanchez-Gracia A."/>
            <person name="Saranga D.J."/>
            <person name="Sato H."/>
            <person name="Schaeffer S.W."/>
            <person name="Schatz M.C."/>
            <person name="Schlenke T."/>
            <person name="Schwartz R."/>
            <person name="Segarra C."/>
            <person name="Singh R.S."/>
            <person name="Sirot L."/>
            <person name="Sirota M."/>
            <person name="Sisneros N.B."/>
            <person name="Smith C.D."/>
            <person name="Smith T.F."/>
            <person name="Spieth J."/>
            <person name="Stage D.E."/>
            <person name="Stark A."/>
            <person name="Stephan W."/>
            <person name="Strausberg R.L."/>
            <person name="Strempel S."/>
            <person name="Sturgill D."/>
            <person name="Sutton G."/>
            <person name="Sutton G.G."/>
            <person name="Tao W."/>
            <person name="Teichmann S."/>
            <person name="Tobari Y.N."/>
            <person name="Tomimura Y."/>
            <person name="Tsolas J.M."/>
            <person name="Valente V.L."/>
            <person name="Venter E."/>
            <person name="Venter J.C."/>
            <person name="Vicario S."/>
            <person name="Vieira F.G."/>
            <person name="Vilella A.J."/>
            <person name="Villasante A."/>
            <person name="Walenz B."/>
            <person name="Wang J."/>
            <person name="Wasserman M."/>
            <person name="Watts T."/>
            <person name="Wilson D."/>
            <person name="Wilson R.K."/>
            <person name="Wing R.A."/>
            <person name="Wolfner M.F."/>
            <person name="Wong A."/>
            <person name="Wong G.K."/>
            <person name="Wu C.I."/>
            <person name="Wu G."/>
            <person name="Yamamoto D."/>
            <person name="Yang H.P."/>
            <person name="Yang S.P."/>
            <person name="Yorke J.A."/>
            <person name="Yoshida K."/>
            <person name="Zdobnov E."/>
            <person name="Zhang P."/>
            <person name="Zhang Y."/>
            <person name="Zimin A.V."/>
            <person name="Baldwin J."/>
            <person name="Abdouelleil A."/>
            <person name="Abdulkadir J."/>
            <person name="Abebe A."/>
            <person name="Abera B."/>
            <person name="Abreu J."/>
            <person name="Acer S.C."/>
            <person name="Aftuck L."/>
            <person name="Alexander A."/>
            <person name="An P."/>
            <person name="Anderson E."/>
            <person name="Anderson S."/>
            <person name="Arachi H."/>
            <person name="Azer M."/>
            <person name="Bachantsang P."/>
            <person name="Barry A."/>
            <person name="Bayul T."/>
            <person name="Berlin A."/>
            <person name="Bessette D."/>
            <person name="Bloom T."/>
            <person name="Blye J."/>
            <person name="Boguslavskiy L."/>
            <person name="Bonnet C."/>
            <person name="Boukhgalter B."/>
            <person name="Bourzgui I."/>
            <person name="Brown A."/>
            <person name="Cahill P."/>
            <person name="Channer S."/>
            <person name="Cheshatsang Y."/>
            <person name="Chuda L."/>
            <person name="Citroen M."/>
            <person name="Collymore A."/>
            <person name="Cooke P."/>
            <person name="Costello M."/>
            <person name="D'Aco K."/>
            <person name="Daza R."/>
            <person name="De Haan G."/>
            <person name="DeGray S."/>
            <person name="DeMaso C."/>
            <person name="Dhargay N."/>
            <person name="Dooley K."/>
            <person name="Dooley E."/>
            <person name="Doricent M."/>
            <person name="Dorje P."/>
            <person name="Dorjee K."/>
            <person name="Dupes A."/>
            <person name="Elong R."/>
            <person name="Falk J."/>
            <person name="Farina A."/>
            <person name="Faro S."/>
            <person name="Ferguson D."/>
            <person name="Fisher S."/>
            <person name="Foley C.D."/>
            <person name="Franke A."/>
            <person name="Friedrich D."/>
            <person name="Gadbois L."/>
            <person name="Gearin G."/>
            <person name="Gearin C.R."/>
            <person name="Giannoukos G."/>
            <person name="Goode T."/>
            <person name="Graham J."/>
            <person name="Grandbois E."/>
            <person name="Grewal S."/>
            <person name="Gyaltsen K."/>
            <person name="Hafez N."/>
            <person name="Hagos B."/>
            <person name="Hall J."/>
            <person name="Henson C."/>
            <person name="Hollinger A."/>
            <person name="Honan T."/>
            <person name="Huard M.D."/>
            <person name="Hughes L."/>
            <person name="Hurhula B."/>
            <person name="Husby M.E."/>
            <person name="Kamat A."/>
            <person name="Kanga B."/>
            <person name="Kashin S."/>
            <person name="Khazanovich D."/>
            <person name="Kisner P."/>
            <person name="Lance K."/>
            <person name="Lara M."/>
            <person name="Lee W."/>
            <person name="Lennon N."/>
            <person name="Letendre F."/>
            <person name="LeVine R."/>
            <person name="Lipovsky A."/>
            <person name="Liu X."/>
            <person name="Liu J."/>
            <person name="Liu S."/>
            <person name="Lokyitsang T."/>
            <person name="Lokyitsang Y."/>
            <person name="Lubonja R."/>
            <person name="Lui A."/>
            <person name="MacDonald P."/>
            <person name="Magnisalis V."/>
            <person name="Maru K."/>
            <person name="Matthews C."/>
            <person name="McCusker W."/>
            <person name="McDonough S."/>
            <person name="Mehta T."/>
            <person name="Meldrim J."/>
            <person name="Meneus L."/>
            <person name="Mihai O."/>
            <person name="Mihalev A."/>
            <person name="Mihova T."/>
            <person name="Mittelman R."/>
            <person name="Mlenga V."/>
            <person name="Montmayeur A."/>
            <person name="Mulrain L."/>
            <person name="Navidi A."/>
            <person name="Naylor J."/>
            <person name="Negash T."/>
            <person name="Nguyen T."/>
            <person name="Nguyen N."/>
            <person name="Nicol R."/>
            <person name="Norbu C."/>
            <person name="Norbu N."/>
            <person name="Novod N."/>
            <person name="O'Neill B."/>
            <person name="Osman S."/>
            <person name="Markiewicz E."/>
            <person name="Oyono O.L."/>
            <person name="Patti C."/>
            <person name="Phunkhang P."/>
            <person name="Pierre F."/>
            <person name="Priest M."/>
            <person name="Raghuraman S."/>
            <person name="Rege F."/>
            <person name="Reyes R."/>
            <person name="Rise C."/>
            <person name="Rogov P."/>
            <person name="Ross K."/>
            <person name="Ryan E."/>
            <person name="Settipalli S."/>
            <person name="Shea T."/>
            <person name="Sherpa N."/>
            <person name="Shi L."/>
            <person name="Shih D."/>
            <person name="Sparrow T."/>
            <person name="Spaulding J."/>
            <person name="Stalker J."/>
            <person name="Stange-Thomann N."/>
            <person name="Stavropoulos S."/>
            <person name="Stone C."/>
            <person name="Strader C."/>
            <person name="Tesfaye S."/>
            <person name="Thomson T."/>
            <person name="Thoulutsang Y."/>
            <person name="Thoulutsang D."/>
            <person name="Topham K."/>
            <person name="Topping I."/>
            <person name="Tsamla T."/>
            <person name="Vassiliev H."/>
            <person name="Vo A."/>
            <person name="Wangchuk T."/>
            <person name="Wangdi T."/>
            <person name="Weiand M."/>
            <person name="Wilkinson J."/>
            <person name="Wilson A."/>
            <person name="Yadav S."/>
            <person name="Young G."/>
            <person name="Yu Q."/>
            <person name="Zembek L."/>
            <person name="Zhong D."/>
            <person name="Zimmer A."/>
            <person name="Zwirko Z."/>
            <person name="Jaffe D.B."/>
            <person name="Alvarez P."/>
            <person name="Brockman W."/>
            <person name="Butler J."/>
            <person name="Chin C."/>
            <person name="Gnerre S."/>
            <person name="Grabherr M."/>
            <person name="Kleber M."/>
            <person name="Mauceli E."/>
            <person name="MacCallum I."/>
        </authorList>
    </citation>
    <scope>NUCLEOTIDE SEQUENCE [LARGE SCALE GENOMIC DNA]</scope>
    <source>
        <strain evidence="2">white501</strain>
    </source>
</reference>
<dbReference type="OrthoDB" id="7882996at2759"/>
<protein>
    <submittedName>
        <fullName evidence="1">GD13460</fullName>
    </submittedName>
</protein>
<keyword evidence="2" id="KW-1185">Reference proteome</keyword>
<dbReference type="HOGENOM" id="CLU_2742795_0_0_1"/>
<proteinExistence type="predicted"/>
<dbReference type="EMBL" id="CH989749">
    <property type="protein sequence ID" value="EDX16192.1"/>
    <property type="molecule type" value="Genomic_DNA"/>
</dbReference>
<sequence>MGGAVVFPQLELGVNVPRGSLLHWRTRSAGGSSSEWDYRSGQAICPVLLGVQLSVIACQSNVLRDTLWGVY</sequence>
<organism evidence="1 2">
    <name type="scientific">Drosophila simulans</name>
    <name type="common">Fruit fly</name>
    <dbReference type="NCBI Taxonomy" id="7240"/>
    <lineage>
        <taxon>Eukaryota</taxon>
        <taxon>Metazoa</taxon>
        <taxon>Ecdysozoa</taxon>
        <taxon>Arthropoda</taxon>
        <taxon>Hexapoda</taxon>
        <taxon>Insecta</taxon>
        <taxon>Pterygota</taxon>
        <taxon>Neoptera</taxon>
        <taxon>Endopterygota</taxon>
        <taxon>Diptera</taxon>
        <taxon>Brachycera</taxon>
        <taxon>Muscomorpha</taxon>
        <taxon>Ephydroidea</taxon>
        <taxon>Drosophilidae</taxon>
        <taxon>Drosophila</taxon>
        <taxon>Sophophora</taxon>
    </lineage>
</organism>
<accession>B4NVU8</accession>